<gene>
    <name evidence="7" type="primary">AlNc14C464G11793</name>
    <name evidence="7" type="ORF">ALNC14_132810</name>
</gene>
<dbReference type="PANTHER" id="PTHR14369">
    <property type="entry name" value="SURFEIT LOCUS PROTEIN 6"/>
    <property type="match status" value="1"/>
</dbReference>
<feature type="compositionally biased region" description="Polar residues" evidence="4">
    <location>
        <begin position="188"/>
        <end position="211"/>
    </location>
</feature>
<feature type="region of interest" description="Disordered" evidence="4">
    <location>
        <begin position="283"/>
        <end position="302"/>
    </location>
</feature>
<feature type="domain" description="Ribosomal RNA-processing protein 14/surfeit locus protein 6 C-terminal" evidence="5">
    <location>
        <begin position="153"/>
        <end position="358"/>
    </location>
</feature>
<dbReference type="GO" id="GO:0005730">
    <property type="term" value="C:nucleolus"/>
    <property type="evidence" value="ECO:0007669"/>
    <property type="project" value="TreeGrafter"/>
</dbReference>
<dbReference type="GO" id="GO:0042273">
    <property type="term" value="P:ribosomal large subunit biogenesis"/>
    <property type="evidence" value="ECO:0007669"/>
    <property type="project" value="TreeGrafter"/>
</dbReference>
<organism evidence="7">
    <name type="scientific">Albugo laibachii Nc14</name>
    <dbReference type="NCBI Taxonomy" id="890382"/>
    <lineage>
        <taxon>Eukaryota</taxon>
        <taxon>Sar</taxon>
        <taxon>Stramenopiles</taxon>
        <taxon>Oomycota</taxon>
        <taxon>Peronosporomycetes</taxon>
        <taxon>Albuginales</taxon>
        <taxon>Albuginaceae</taxon>
        <taxon>Albugo</taxon>
    </lineage>
</organism>
<feature type="compositionally biased region" description="Low complexity" evidence="4">
    <location>
        <begin position="78"/>
        <end position="88"/>
    </location>
</feature>
<comment type="similarity">
    <text evidence="2">Belongs to the SURF6 family.</text>
</comment>
<dbReference type="Pfam" id="PF04935">
    <property type="entry name" value="SURF6"/>
    <property type="match status" value="1"/>
</dbReference>
<dbReference type="InterPro" id="IPR029188">
    <property type="entry name" value="Rrp14_N"/>
</dbReference>
<feature type="region of interest" description="Disordered" evidence="4">
    <location>
        <begin position="149"/>
        <end position="244"/>
    </location>
</feature>
<dbReference type="GO" id="GO:0042274">
    <property type="term" value="P:ribosomal small subunit biogenesis"/>
    <property type="evidence" value="ECO:0007669"/>
    <property type="project" value="TreeGrafter"/>
</dbReference>
<dbReference type="HOGENOM" id="CLU_059113_0_0_1"/>
<evidence type="ECO:0000256" key="1">
    <source>
        <dbReference type="ARBA" id="ARBA00004123"/>
    </source>
</evidence>
<comment type="subcellular location">
    <subcellularLocation>
        <location evidence="1">Nucleus</location>
    </subcellularLocation>
</comment>
<keyword evidence="3" id="KW-0539">Nucleus</keyword>
<feature type="region of interest" description="Disordered" evidence="4">
    <location>
        <begin position="325"/>
        <end position="388"/>
    </location>
</feature>
<name>F0X055_9STRA</name>
<protein>
    <submittedName>
        <fullName evidence="7">Uncharacterized protein AlNc14C464G11793</fullName>
    </submittedName>
</protein>
<dbReference type="AlphaFoldDB" id="F0X055"/>
<feature type="compositionally biased region" description="Basic and acidic residues" evidence="4">
    <location>
        <begin position="284"/>
        <end position="302"/>
    </location>
</feature>
<dbReference type="GO" id="GO:0003677">
    <property type="term" value="F:DNA binding"/>
    <property type="evidence" value="ECO:0007669"/>
    <property type="project" value="TreeGrafter"/>
</dbReference>
<evidence type="ECO:0000256" key="3">
    <source>
        <dbReference type="ARBA" id="ARBA00023242"/>
    </source>
</evidence>
<feature type="domain" description="Ribosomal RNA-processing protein 14 N-terminal" evidence="6">
    <location>
        <begin position="36"/>
        <end position="97"/>
    </location>
</feature>
<reference evidence="7" key="2">
    <citation type="submission" date="2011-02" db="EMBL/GenBank/DDBJ databases">
        <authorList>
            <person name="MacLean D."/>
        </authorList>
    </citation>
    <scope>NUCLEOTIDE SEQUENCE</scope>
</reference>
<feature type="compositionally biased region" description="Basic and acidic residues" evidence="4">
    <location>
        <begin position="331"/>
        <end position="341"/>
    </location>
</feature>
<proteinExistence type="inferred from homology"/>
<feature type="compositionally biased region" description="Basic and acidic residues" evidence="4">
    <location>
        <begin position="372"/>
        <end position="388"/>
    </location>
</feature>
<feature type="compositionally biased region" description="Basic and acidic residues" evidence="4">
    <location>
        <begin position="97"/>
        <end position="107"/>
    </location>
</feature>
<accession>F0X055</accession>
<feature type="compositionally biased region" description="Basic and acidic residues" evidence="4">
    <location>
        <begin position="224"/>
        <end position="238"/>
    </location>
</feature>
<sequence length="388" mass="43738">MLLGRALFHALPNYGEITTKEDATTEQYELSKTIALNDSFFSDLKELIPSNYYISMDNEKNWLQSLPSNAKKYHKNQKATTSTESTKNSSKRAKFNPSKEKKIEKNQIEGAVLSDEDSGKLNDKVKSLRATPCGGGTLESLKERLAAKVESLRQKRTAKSEGKQTNHAKRLKTKSASKPAPSTEKKQCTSSEAVRVSVTSIGKGKNTQGDISTKENDCTSSESIKSKEASTEKSKKNQGDTNLSYGNLLLDQEEQETSKKITRNGQAIYGIKNLLKKAEKKQKRMEELKKTEEGKALVESRQWKHAIEQAKGEVLRDDPVLLRKKLKKKEKQKEKSAKSWNERTTLQKQQQRKKKNLRAGKKRSNDNQRAGFEGKHGKTFLNRKEKGA</sequence>
<evidence type="ECO:0000256" key="2">
    <source>
        <dbReference type="ARBA" id="ARBA00005904"/>
    </source>
</evidence>
<evidence type="ECO:0000259" key="5">
    <source>
        <dbReference type="Pfam" id="PF04935"/>
    </source>
</evidence>
<dbReference type="EMBL" id="FR824506">
    <property type="protein sequence ID" value="CCA27137.1"/>
    <property type="molecule type" value="Genomic_DNA"/>
</dbReference>
<feature type="region of interest" description="Disordered" evidence="4">
    <location>
        <begin position="71"/>
        <end position="118"/>
    </location>
</feature>
<dbReference type="InterPro" id="IPR029190">
    <property type="entry name" value="Rrp14/SURF6_C"/>
</dbReference>
<dbReference type="InterPro" id="IPR007019">
    <property type="entry name" value="SURF6"/>
</dbReference>
<feature type="compositionally biased region" description="Basic residues" evidence="4">
    <location>
        <begin position="166"/>
        <end position="175"/>
    </location>
</feature>
<dbReference type="PANTHER" id="PTHR14369:SF0">
    <property type="entry name" value="SURFEIT LOCUS PROTEIN 6"/>
    <property type="match status" value="1"/>
</dbReference>
<reference evidence="7" key="1">
    <citation type="journal article" date="2011" name="PLoS Biol.">
        <title>Gene gain and loss during evolution of obligate parasitism in the white rust pathogen of Arabidopsis thaliana.</title>
        <authorList>
            <person name="Kemen E."/>
            <person name="Gardiner A."/>
            <person name="Schultz-Larsen T."/>
            <person name="Kemen A.C."/>
            <person name="Balmuth A.L."/>
            <person name="Robert-Seilaniantz A."/>
            <person name="Bailey K."/>
            <person name="Holub E."/>
            <person name="Studholme D.J."/>
            <person name="Maclean D."/>
            <person name="Jones J.D."/>
        </authorList>
    </citation>
    <scope>NUCLEOTIDE SEQUENCE</scope>
</reference>
<feature type="compositionally biased region" description="Basic and acidic residues" evidence="4">
    <location>
        <begin position="149"/>
        <end position="164"/>
    </location>
</feature>
<dbReference type="Pfam" id="PF15459">
    <property type="entry name" value="RRP14"/>
    <property type="match status" value="1"/>
</dbReference>
<evidence type="ECO:0000259" key="6">
    <source>
        <dbReference type="Pfam" id="PF15459"/>
    </source>
</evidence>
<evidence type="ECO:0000313" key="7">
    <source>
        <dbReference type="EMBL" id="CCA27137.1"/>
    </source>
</evidence>
<evidence type="ECO:0000256" key="4">
    <source>
        <dbReference type="SAM" id="MobiDB-lite"/>
    </source>
</evidence>
<feature type="compositionally biased region" description="Basic residues" evidence="4">
    <location>
        <begin position="350"/>
        <end position="362"/>
    </location>
</feature>
<dbReference type="GO" id="GO:0003723">
    <property type="term" value="F:RNA binding"/>
    <property type="evidence" value="ECO:0007669"/>
    <property type="project" value="TreeGrafter"/>
</dbReference>